<accession>A0A5J5GCQ3</accession>
<name>A0A5J5GCQ3_9RHOB</name>
<dbReference type="EMBL" id="VYQE01000005">
    <property type="protein sequence ID" value="KAA9005935.1"/>
    <property type="molecule type" value="Genomic_DNA"/>
</dbReference>
<comment type="caution">
    <text evidence="1">The sequence shown here is derived from an EMBL/GenBank/DDBJ whole genome shotgun (WGS) entry which is preliminary data.</text>
</comment>
<sequence length="891" mass="94987">MAELTIGDQTVTVDDNFKSLSPAEQERTVEEIAQQLGVAGRSSSLPERPGRRDRPEVISAEEAQRVVARGRPDNNGVMAEFNRGVANFGDVFNPFDNTAEGMRSLGIGVAEGDTDTAWQAMQRGAGEGMAAIVPIAKLGQLLAGAGGTAGRIGSDMFRSMSTTGGATAEVGASAVSQGAQQVAEDTGAGSTGQAVAGIAAPLGVLGALQGARAALMHGPTGTLTRRATDALTSSMAPYTSTGARAIARGRMKNLAGGEERAEELAGRVTNDNPLGLSPAQQTGDPNMLGLERLAVEQSPTVRARMDERAREATQRAEQEVSDLGGNTEDARRFLTERRQNFATRLRQDAANALDQAERRIQSLGNQAGEGTNSTIVRQEIDRALEGARMRERELWDAVPRGATVDTSYSRELAQEFAQTIPRAQQNDMPEVARRLLVDEGGFGESETVAEMHGLYSELRRVARSAMAGTDQNKNRARIANQLADAVLKDLGAVDGGTRIGQSINEARAYSAALHETFDQGPVGDILTRTIDGDTRVDPSMTLDRTVRQGRQGAAVASRDLNRAASFDGRDGRQAEAAIQDYVKDRFQQAVQDPSGNWSFPVARRFFRDNQALLNQYPDLRDEILGAIRNGESAERINGRIADVIGQSRNNRQSALGRYLDSPPEQAFQAVISSPNAARDARLLVNAARKDTSGEALAGLKGSFADFLISGSTATRQGRTGLQGELLSARLADPQVARAMNVILSPAERGRLQRIAQEITRVQRARTDAADVGSTLSGAPTSRMLEILARVQAARLGGEVAGGSMGGSLQTANIFSGRAGEIAFRLFTDKSSQILADAVEDPEMFRALLTEANSIRLQRDVMPRLLPYLAGGVVASGVGDNGSENLEELQIK</sequence>
<proteinExistence type="predicted"/>
<evidence type="ECO:0000313" key="2">
    <source>
        <dbReference type="Proteomes" id="UP000326554"/>
    </source>
</evidence>
<protein>
    <submittedName>
        <fullName evidence="1">Uncharacterized protein</fullName>
    </submittedName>
</protein>
<dbReference type="AlphaFoldDB" id="A0A5J5GCQ3"/>
<dbReference type="RefSeq" id="WP_150446187.1">
    <property type="nucleotide sequence ID" value="NZ_VYQE01000005.1"/>
</dbReference>
<gene>
    <name evidence="1" type="ORF">F3S47_15360</name>
</gene>
<keyword evidence="2" id="KW-1185">Reference proteome</keyword>
<organism evidence="1 2">
    <name type="scientific">Histidinibacterium aquaticum</name>
    <dbReference type="NCBI Taxonomy" id="2613962"/>
    <lineage>
        <taxon>Bacteria</taxon>
        <taxon>Pseudomonadati</taxon>
        <taxon>Pseudomonadota</taxon>
        <taxon>Alphaproteobacteria</taxon>
        <taxon>Rhodobacterales</taxon>
        <taxon>Paracoccaceae</taxon>
        <taxon>Histidinibacterium</taxon>
    </lineage>
</organism>
<reference evidence="1 2" key="1">
    <citation type="submission" date="2019-09" db="EMBL/GenBank/DDBJ databases">
        <authorList>
            <person name="Park J.-S."/>
            <person name="Choi H.-J."/>
        </authorList>
    </citation>
    <scope>NUCLEOTIDE SEQUENCE [LARGE SCALE GENOMIC DNA]</scope>
    <source>
        <strain evidence="1 2">176SS1-4</strain>
    </source>
</reference>
<dbReference type="Proteomes" id="UP000326554">
    <property type="component" value="Unassembled WGS sequence"/>
</dbReference>
<evidence type="ECO:0000313" key="1">
    <source>
        <dbReference type="EMBL" id="KAA9005935.1"/>
    </source>
</evidence>